<dbReference type="InterPro" id="IPR036890">
    <property type="entry name" value="HATPase_C_sf"/>
</dbReference>
<dbReference type="InterPro" id="IPR011006">
    <property type="entry name" value="CheY-like_superfamily"/>
</dbReference>
<dbReference type="Gene3D" id="3.40.50.2300">
    <property type="match status" value="1"/>
</dbReference>
<dbReference type="Pfam" id="PF00072">
    <property type="entry name" value="Response_reg"/>
    <property type="match status" value="1"/>
</dbReference>
<dbReference type="InterPro" id="IPR004358">
    <property type="entry name" value="Sig_transdc_His_kin-like_C"/>
</dbReference>
<dbReference type="SUPFAM" id="SSF52172">
    <property type="entry name" value="CheY-like"/>
    <property type="match status" value="1"/>
</dbReference>
<dbReference type="InterPro" id="IPR001789">
    <property type="entry name" value="Sig_transdc_resp-reg_receiver"/>
</dbReference>
<evidence type="ECO:0000313" key="8">
    <source>
        <dbReference type="Proteomes" id="UP000433101"/>
    </source>
</evidence>
<evidence type="ECO:0000256" key="2">
    <source>
        <dbReference type="ARBA" id="ARBA00012438"/>
    </source>
</evidence>
<protein>
    <recommendedName>
        <fullName evidence="2">histidine kinase</fullName>
        <ecNumber evidence="2">2.7.13.3</ecNumber>
    </recommendedName>
</protein>
<reference evidence="7 8" key="1">
    <citation type="submission" date="2019-12" db="EMBL/GenBank/DDBJ databases">
        <authorList>
            <person name="Li M."/>
        </authorList>
    </citation>
    <scope>NUCLEOTIDE SEQUENCE [LARGE SCALE GENOMIC DNA]</scope>
    <source>
        <strain evidence="7 8">GBMRC 2046</strain>
    </source>
</reference>
<dbReference type="InterPro" id="IPR036097">
    <property type="entry name" value="HisK_dim/P_sf"/>
</dbReference>
<organism evidence="7 8">
    <name type="scientific">Stappia sediminis</name>
    <dbReference type="NCBI Taxonomy" id="2692190"/>
    <lineage>
        <taxon>Bacteria</taxon>
        <taxon>Pseudomonadati</taxon>
        <taxon>Pseudomonadota</taxon>
        <taxon>Alphaproteobacteria</taxon>
        <taxon>Hyphomicrobiales</taxon>
        <taxon>Stappiaceae</taxon>
        <taxon>Stappia</taxon>
    </lineage>
</organism>
<evidence type="ECO:0000259" key="5">
    <source>
        <dbReference type="PROSITE" id="PS50109"/>
    </source>
</evidence>
<evidence type="ECO:0000256" key="4">
    <source>
        <dbReference type="PROSITE-ProRule" id="PRU00169"/>
    </source>
</evidence>
<feature type="modified residue" description="4-aspartylphosphate" evidence="4">
    <location>
        <position position="318"/>
    </location>
</feature>
<gene>
    <name evidence="7" type="ORF">GR183_09145</name>
</gene>
<dbReference type="PROSITE" id="PS50110">
    <property type="entry name" value="RESPONSE_REGULATORY"/>
    <property type="match status" value="1"/>
</dbReference>
<dbReference type="Gene3D" id="3.30.565.10">
    <property type="entry name" value="Histidine kinase-like ATPase, C-terminal domain"/>
    <property type="match status" value="1"/>
</dbReference>
<dbReference type="InterPro" id="IPR005467">
    <property type="entry name" value="His_kinase_dom"/>
</dbReference>
<accession>A0A7X3S7R5</accession>
<dbReference type="SUPFAM" id="SSF47384">
    <property type="entry name" value="Homodimeric domain of signal transducing histidine kinase"/>
    <property type="match status" value="1"/>
</dbReference>
<dbReference type="InterPro" id="IPR003661">
    <property type="entry name" value="HisK_dim/P_dom"/>
</dbReference>
<evidence type="ECO:0000313" key="7">
    <source>
        <dbReference type="EMBL" id="MXN65071.1"/>
    </source>
</evidence>
<dbReference type="SUPFAM" id="SSF55874">
    <property type="entry name" value="ATPase domain of HSP90 chaperone/DNA topoisomerase II/histidine kinase"/>
    <property type="match status" value="1"/>
</dbReference>
<dbReference type="SMART" id="SM00388">
    <property type="entry name" value="HisKA"/>
    <property type="match status" value="1"/>
</dbReference>
<keyword evidence="8" id="KW-1185">Reference proteome</keyword>
<dbReference type="PRINTS" id="PR00344">
    <property type="entry name" value="BCTRLSENSOR"/>
</dbReference>
<dbReference type="AlphaFoldDB" id="A0A7X3S7R5"/>
<dbReference type="EMBL" id="WUMV01000003">
    <property type="protein sequence ID" value="MXN65071.1"/>
    <property type="molecule type" value="Genomic_DNA"/>
</dbReference>
<comment type="catalytic activity">
    <reaction evidence="1">
        <text>ATP + protein L-histidine = ADP + protein N-phospho-L-histidine.</text>
        <dbReference type="EC" id="2.7.13.3"/>
    </reaction>
</comment>
<dbReference type="CDD" id="cd17546">
    <property type="entry name" value="REC_hyHK_CKI1_RcsC-like"/>
    <property type="match status" value="1"/>
</dbReference>
<dbReference type="Gene3D" id="1.10.287.130">
    <property type="match status" value="1"/>
</dbReference>
<proteinExistence type="predicted"/>
<dbReference type="InterPro" id="IPR003594">
    <property type="entry name" value="HATPase_dom"/>
</dbReference>
<evidence type="ECO:0000259" key="6">
    <source>
        <dbReference type="PROSITE" id="PS50110"/>
    </source>
</evidence>
<dbReference type="CDD" id="cd00082">
    <property type="entry name" value="HisKA"/>
    <property type="match status" value="1"/>
</dbReference>
<dbReference type="Pfam" id="PF00512">
    <property type="entry name" value="HisKA"/>
    <property type="match status" value="1"/>
</dbReference>
<comment type="caution">
    <text evidence="7">The sequence shown here is derived from an EMBL/GenBank/DDBJ whole genome shotgun (WGS) entry which is preliminary data.</text>
</comment>
<feature type="domain" description="Response regulatory" evidence="6">
    <location>
        <begin position="265"/>
        <end position="384"/>
    </location>
</feature>
<evidence type="ECO:0000256" key="3">
    <source>
        <dbReference type="ARBA" id="ARBA00022553"/>
    </source>
</evidence>
<dbReference type="PANTHER" id="PTHR45339">
    <property type="entry name" value="HYBRID SIGNAL TRANSDUCTION HISTIDINE KINASE J"/>
    <property type="match status" value="1"/>
</dbReference>
<dbReference type="PROSITE" id="PS50109">
    <property type="entry name" value="HIS_KIN"/>
    <property type="match status" value="1"/>
</dbReference>
<sequence>MSDKKPTDIRPHEDDRDRQAALVHDLRTPLSAMRTATEIAMREPMSDTQSQALGTVLEAIDALLAMTTNLLDSARANALERADAGTPNVHALLSGVGRLFGAAAREKGLDFHLRIDGALAGYQVADTAALRRIASVLADNAVKYTDAGSVVLEAKAVADTQSPVLILDVEDSGGGISEDDRSGLFKPYRRGEDAAGRQSGMGLGLWNARHLAAGAGGRLELASTSASGSRFQLTFPIYREKEGSSPGGSQQREMPVPEGGVLPRRVLVVDDNETHRRLLATVLKAFGVDVAIAASGEEALARFEAARDDQRFDVALIDLTMPGMDGFQTLEALRDEEGGRSLPAIAVTAASNADRNALSARGFSAVIEKPVDPAALHRTLETVYSGVKPGG</sequence>
<dbReference type="SMART" id="SM00387">
    <property type="entry name" value="HATPase_c"/>
    <property type="match status" value="1"/>
</dbReference>
<name>A0A7X3S7R5_9HYPH</name>
<dbReference type="SMART" id="SM00448">
    <property type="entry name" value="REC"/>
    <property type="match status" value="1"/>
</dbReference>
<evidence type="ECO:0000256" key="1">
    <source>
        <dbReference type="ARBA" id="ARBA00000085"/>
    </source>
</evidence>
<feature type="domain" description="Histidine kinase" evidence="5">
    <location>
        <begin position="21"/>
        <end position="239"/>
    </location>
</feature>
<dbReference type="Pfam" id="PF02518">
    <property type="entry name" value="HATPase_c"/>
    <property type="match status" value="1"/>
</dbReference>
<dbReference type="Proteomes" id="UP000433101">
    <property type="component" value="Unassembled WGS sequence"/>
</dbReference>
<dbReference type="GO" id="GO:0000155">
    <property type="term" value="F:phosphorelay sensor kinase activity"/>
    <property type="evidence" value="ECO:0007669"/>
    <property type="project" value="InterPro"/>
</dbReference>
<dbReference type="RefSeq" id="WP_160775294.1">
    <property type="nucleotide sequence ID" value="NZ_WUMV01000003.1"/>
</dbReference>
<keyword evidence="3 4" id="KW-0597">Phosphoprotein</keyword>
<dbReference type="PANTHER" id="PTHR45339:SF3">
    <property type="entry name" value="HISTIDINE KINASE"/>
    <property type="match status" value="1"/>
</dbReference>
<dbReference type="EC" id="2.7.13.3" evidence="2"/>